<evidence type="ECO:0000256" key="6">
    <source>
        <dbReference type="ARBA" id="ARBA00023125"/>
    </source>
</evidence>
<keyword evidence="5" id="KW-0190">Covalent protein-DNA linkage</keyword>
<dbReference type="Pfam" id="PF02586">
    <property type="entry name" value="SRAP"/>
    <property type="match status" value="1"/>
</dbReference>
<dbReference type="Gene3D" id="3.90.1680.10">
    <property type="entry name" value="SOS response associated peptidase-like"/>
    <property type="match status" value="1"/>
</dbReference>
<evidence type="ECO:0000256" key="7">
    <source>
        <dbReference type="ARBA" id="ARBA00023239"/>
    </source>
</evidence>
<gene>
    <name evidence="9" type="ORF">JS533_010150</name>
</gene>
<evidence type="ECO:0000256" key="8">
    <source>
        <dbReference type="RuleBase" id="RU364100"/>
    </source>
</evidence>
<sequence length="242" mass="26886">MCRRFVLDLDWEALAAGLDIADDNIDRDDLPEPSYNMAPGHTIAVVAQGRDGARHLAGARWSLVPAWSRTDVLPYPTYNARVESIASKPTFAASARSMRALIPANGYYEWKGGTNGRPFYFHADDDHALYMAGLFSWWRRSLGAPWLLTATIVTCPATDGPASVHDRMPLLVPDDFVGPWLDRSSDCTDMLDDLRKQGTELSRSLRFHEVAPLPDPAETVHNNDPKLIRPISRNTGTPALLF</sequence>
<evidence type="ECO:0000256" key="4">
    <source>
        <dbReference type="ARBA" id="ARBA00022801"/>
    </source>
</evidence>
<keyword evidence="6" id="KW-0238">DNA-binding</keyword>
<evidence type="ECO:0000256" key="2">
    <source>
        <dbReference type="ARBA" id="ARBA00022670"/>
    </source>
</evidence>
<proteinExistence type="inferred from homology"/>
<dbReference type="PANTHER" id="PTHR13604">
    <property type="entry name" value="DC12-RELATED"/>
    <property type="match status" value="1"/>
</dbReference>
<keyword evidence="2 8" id="KW-0645">Protease</keyword>
<dbReference type="InterPro" id="IPR036590">
    <property type="entry name" value="SRAP-like"/>
</dbReference>
<reference evidence="9 10" key="2">
    <citation type="journal article" date="2021" name="Syst. Appl. Microbiol.">
        <title>Phylogenetic classification of ten novel species belonging to the genus Bifidobacterium comprising B. phasiani sp. nov., B. pongonis sp. nov., B. saguinibicoloris sp. nov., B. colobi sp. nov., B. simiiventris sp. nov., B. santillanense sp. nov., B. miconis sp. nov., B. amazonense sp. nov., B. pluvialisilvae sp. nov., and B. miconisargentati sp. nov.</title>
        <authorList>
            <person name="Lugli G.A."/>
            <person name="Calvete-Torre I."/>
            <person name="Alessandri G."/>
            <person name="Milani C."/>
            <person name="Turroni F."/>
            <person name="Laiolo P."/>
            <person name="Ossiprandi M.C."/>
            <person name="Margolles A."/>
            <person name="Ruiz L."/>
            <person name="Ventura M."/>
        </authorList>
    </citation>
    <scope>NUCLEOTIDE SEQUENCE [LARGE SCALE GENOMIC DNA]</scope>
    <source>
        <strain evidence="9 10">MA1</strain>
    </source>
</reference>
<keyword evidence="4 8" id="KW-0378">Hydrolase</keyword>
<evidence type="ECO:0000256" key="3">
    <source>
        <dbReference type="ARBA" id="ARBA00022763"/>
    </source>
</evidence>
<comment type="similarity">
    <text evidence="1 8">Belongs to the SOS response-associated peptidase family.</text>
</comment>
<dbReference type="EMBL" id="JAFEJT020000047">
    <property type="protein sequence ID" value="MCH9276625.1"/>
    <property type="molecule type" value="Genomic_DNA"/>
</dbReference>
<comment type="caution">
    <text evidence="9">The sequence shown here is derived from an EMBL/GenBank/DDBJ whole genome shotgun (WGS) entry which is preliminary data.</text>
</comment>
<dbReference type="EC" id="3.4.-.-" evidence="8"/>
<evidence type="ECO:0000256" key="5">
    <source>
        <dbReference type="ARBA" id="ARBA00023124"/>
    </source>
</evidence>
<reference evidence="9 10" key="1">
    <citation type="journal article" date="2021" name="Environ. Microbiol.">
        <title>Genetic insights into the dark matter of the mammalian gut microbiota through targeted genome reconstruction.</title>
        <authorList>
            <person name="Lugli G.A."/>
            <person name="Alessandri G."/>
            <person name="Milani C."/>
            <person name="Viappiani A."/>
            <person name="Fontana F."/>
            <person name="Tarracchini C."/>
            <person name="Mancabelli L."/>
            <person name="Argentini C."/>
            <person name="Ruiz L."/>
            <person name="Margolles A."/>
            <person name="van Sinderen D."/>
            <person name="Turroni F."/>
            <person name="Ventura M."/>
        </authorList>
    </citation>
    <scope>NUCLEOTIDE SEQUENCE [LARGE SCALE GENOMIC DNA]</scope>
    <source>
        <strain evidence="9 10">MA1</strain>
    </source>
</reference>
<dbReference type="SUPFAM" id="SSF143081">
    <property type="entry name" value="BB1717-like"/>
    <property type="match status" value="1"/>
</dbReference>
<dbReference type="InterPro" id="IPR003738">
    <property type="entry name" value="SRAP"/>
</dbReference>
<dbReference type="PANTHER" id="PTHR13604:SF0">
    <property type="entry name" value="ABASIC SITE PROCESSING PROTEIN HMCES"/>
    <property type="match status" value="1"/>
</dbReference>
<evidence type="ECO:0000313" key="9">
    <source>
        <dbReference type="EMBL" id="MCH9276625.1"/>
    </source>
</evidence>
<evidence type="ECO:0000256" key="1">
    <source>
        <dbReference type="ARBA" id="ARBA00008136"/>
    </source>
</evidence>
<protein>
    <recommendedName>
        <fullName evidence="8">Abasic site processing protein</fullName>
        <ecNumber evidence="8">3.4.-.-</ecNumber>
    </recommendedName>
</protein>
<keyword evidence="7" id="KW-0456">Lyase</keyword>
<accession>A0ABS9VWZ6</accession>
<name>A0ABS9VWZ6_9BIFI</name>
<dbReference type="RefSeq" id="WP_241514305.1">
    <property type="nucleotide sequence ID" value="NZ_JAFEJT020000047.1"/>
</dbReference>
<keyword evidence="3" id="KW-0227">DNA damage</keyword>
<organism evidence="9 10">
    <name type="scientific">Bifidobacterium amazonense</name>
    <dbReference type="NCBI Taxonomy" id="2809027"/>
    <lineage>
        <taxon>Bacteria</taxon>
        <taxon>Bacillati</taxon>
        <taxon>Actinomycetota</taxon>
        <taxon>Actinomycetes</taxon>
        <taxon>Bifidobacteriales</taxon>
        <taxon>Bifidobacteriaceae</taxon>
        <taxon>Bifidobacterium</taxon>
    </lineage>
</organism>
<dbReference type="Proteomes" id="UP000710815">
    <property type="component" value="Unassembled WGS sequence"/>
</dbReference>
<evidence type="ECO:0000313" key="10">
    <source>
        <dbReference type="Proteomes" id="UP000710815"/>
    </source>
</evidence>
<keyword evidence="10" id="KW-1185">Reference proteome</keyword>